<dbReference type="Proteomes" id="UP000606463">
    <property type="component" value="Unassembled WGS sequence"/>
</dbReference>
<protein>
    <submittedName>
        <fullName evidence="1">Uncharacterized protein</fullName>
    </submittedName>
</protein>
<accession>A0A9D1CF17</accession>
<sequence length="160" mass="18523">MHPSLPIQLILAKFEEDLLSFRNVVFNLPPNLSGEILYNFLDRSVFLLHRCGELLRLVTTEDKPKELNGEIVSAVFEALFTVKTFYDKVEKQTPLFLDQITLFFEPLKDKLDQLVGTFHSALYLEENKIDFEEMAYIIEGLSQTVEILIEGIKKIEDKIL</sequence>
<evidence type="ECO:0000313" key="1">
    <source>
        <dbReference type="EMBL" id="HIP97931.1"/>
    </source>
</evidence>
<organism evidence="1 2">
    <name type="scientific">Aquifex aeolicus</name>
    <dbReference type="NCBI Taxonomy" id="63363"/>
    <lineage>
        <taxon>Bacteria</taxon>
        <taxon>Pseudomonadati</taxon>
        <taxon>Aquificota</taxon>
        <taxon>Aquificia</taxon>
        <taxon>Aquificales</taxon>
        <taxon>Aquificaceae</taxon>
        <taxon>Aquifex</taxon>
    </lineage>
</organism>
<name>A0A9D1CF17_AQUAO</name>
<evidence type="ECO:0000313" key="2">
    <source>
        <dbReference type="Proteomes" id="UP000606463"/>
    </source>
</evidence>
<dbReference type="EMBL" id="DQVE01000011">
    <property type="protein sequence ID" value="HIP97931.1"/>
    <property type="molecule type" value="Genomic_DNA"/>
</dbReference>
<dbReference type="AlphaFoldDB" id="A0A9D1CF17"/>
<proteinExistence type="predicted"/>
<comment type="caution">
    <text evidence="1">The sequence shown here is derived from an EMBL/GenBank/DDBJ whole genome shotgun (WGS) entry which is preliminary data.</text>
</comment>
<gene>
    <name evidence="1" type="ORF">EYH37_00980</name>
</gene>
<reference evidence="1" key="1">
    <citation type="journal article" date="2020" name="ISME J.">
        <title>Gammaproteobacteria mediating utilization of methyl-, sulfur- and petroleum organic compounds in deep ocean hydrothermal plumes.</title>
        <authorList>
            <person name="Zhou Z."/>
            <person name="Liu Y."/>
            <person name="Pan J."/>
            <person name="Cron B.R."/>
            <person name="Toner B.M."/>
            <person name="Anantharaman K."/>
            <person name="Breier J.A."/>
            <person name="Dick G.J."/>
            <person name="Li M."/>
        </authorList>
    </citation>
    <scope>NUCLEOTIDE SEQUENCE</scope>
    <source>
        <strain evidence="1">SZUA-1501</strain>
    </source>
</reference>